<reference evidence="7 8" key="1">
    <citation type="journal article" date="2018" name="Mol. Biol. Evol.">
        <title>Broad Genomic Sampling Reveals a Smut Pathogenic Ancestry of the Fungal Clade Ustilaginomycotina.</title>
        <authorList>
            <person name="Kijpornyongpan T."/>
            <person name="Mondo S.J."/>
            <person name="Barry K."/>
            <person name="Sandor L."/>
            <person name="Lee J."/>
            <person name="Lipzen A."/>
            <person name="Pangilinan J."/>
            <person name="LaButti K."/>
            <person name="Hainaut M."/>
            <person name="Henrissat B."/>
            <person name="Grigoriev I.V."/>
            <person name="Spatafora J.W."/>
            <person name="Aime M.C."/>
        </authorList>
    </citation>
    <scope>NUCLEOTIDE SEQUENCE [LARGE SCALE GENOMIC DNA]</scope>
    <source>
        <strain evidence="7 8">MCA 4186</strain>
    </source>
</reference>
<dbReference type="GO" id="GO:0005739">
    <property type="term" value="C:mitochondrion"/>
    <property type="evidence" value="ECO:0007669"/>
    <property type="project" value="TreeGrafter"/>
</dbReference>
<organism evidence="7 8">
    <name type="scientific">Tilletiopsis washingtonensis</name>
    <dbReference type="NCBI Taxonomy" id="58919"/>
    <lineage>
        <taxon>Eukaryota</taxon>
        <taxon>Fungi</taxon>
        <taxon>Dikarya</taxon>
        <taxon>Basidiomycota</taxon>
        <taxon>Ustilaginomycotina</taxon>
        <taxon>Exobasidiomycetes</taxon>
        <taxon>Entylomatales</taxon>
        <taxon>Entylomatales incertae sedis</taxon>
        <taxon>Tilletiopsis</taxon>
    </lineage>
</organism>
<dbReference type="InterPro" id="IPR016167">
    <property type="entry name" value="FAD-bd_PCMH_sub1"/>
</dbReference>
<dbReference type="InterPro" id="IPR016169">
    <property type="entry name" value="FAD-bd_PCMH_sub2"/>
</dbReference>
<evidence type="ECO:0000256" key="4">
    <source>
        <dbReference type="ARBA" id="ARBA00033418"/>
    </source>
</evidence>
<feature type="compositionally biased region" description="Low complexity" evidence="5">
    <location>
        <begin position="462"/>
        <end position="486"/>
    </location>
</feature>
<dbReference type="Gene3D" id="3.30.43.10">
    <property type="entry name" value="Uridine Diphospho-n-acetylenolpyruvylglucosamine Reductase, domain 2"/>
    <property type="match status" value="1"/>
</dbReference>
<dbReference type="InterPro" id="IPR007173">
    <property type="entry name" value="ALO_C"/>
</dbReference>
<feature type="compositionally biased region" description="Low complexity" evidence="5">
    <location>
        <begin position="496"/>
        <end position="509"/>
    </location>
</feature>
<dbReference type="PROSITE" id="PS51387">
    <property type="entry name" value="FAD_PCMH"/>
    <property type="match status" value="1"/>
</dbReference>
<evidence type="ECO:0000256" key="1">
    <source>
        <dbReference type="ARBA" id="ARBA00005083"/>
    </source>
</evidence>
<dbReference type="InterPro" id="IPR010031">
    <property type="entry name" value="FAD_lactone_oxidase-like"/>
</dbReference>
<evidence type="ECO:0000313" key="7">
    <source>
        <dbReference type="EMBL" id="PWN97741.1"/>
    </source>
</evidence>
<dbReference type="Pfam" id="PF04030">
    <property type="entry name" value="ALO"/>
    <property type="match status" value="2"/>
</dbReference>
<dbReference type="SUPFAM" id="SSF56176">
    <property type="entry name" value="FAD-binding/transporter-associated domain-like"/>
    <property type="match status" value="1"/>
</dbReference>
<dbReference type="Pfam" id="PF01565">
    <property type="entry name" value="FAD_binding_4"/>
    <property type="match status" value="1"/>
</dbReference>
<evidence type="ECO:0000256" key="3">
    <source>
        <dbReference type="ARBA" id="ARBA00023002"/>
    </source>
</evidence>
<keyword evidence="3" id="KW-0560">Oxidoreductase</keyword>
<dbReference type="EMBL" id="KZ819294">
    <property type="protein sequence ID" value="PWN97741.1"/>
    <property type="molecule type" value="Genomic_DNA"/>
</dbReference>
<dbReference type="EC" id="1.1.3.37" evidence="2"/>
<proteinExistence type="predicted"/>
<evidence type="ECO:0000256" key="5">
    <source>
        <dbReference type="SAM" id="MobiDB-lite"/>
    </source>
</evidence>
<dbReference type="STRING" id="58919.A0A316Z842"/>
<feature type="region of interest" description="Disordered" evidence="5">
    <location>
        <begin position="426"/>
        <end position="513"/>
    </location>
</feature>
<gene>
    <name evidence="7" type="ORF">FA09DRAFT_330393</name>
</gene>
<dbReference type="AlphaFoldDB" id="A0A316Z842"/>
<evidence type="ECO:0000259" key="6">
    <source>
        <dbReference type="PROSITE" id="PS51387"/>
    </source>
</evidence>
<evidence type="ECO:0000256" key="2">
    <source>
        <dbReference type="ARBA" id="ARBA00013136"/>
    </source>
</evidence>
<dbReference type="InterPro" id="IPR036318">
    <property type="entry name" value="FAD-bd_PCMH-like_sf"/>
</dbReference>
<dbReference type="GO" id="GO:0071949">
    <property type="term" value="F:FAD binding"/>
    <property type="evidence" value="ECO:0007669"/>
    <property type="project" value="InterPro"/>
</dbReference>
<dbReference type="PANTHER" id="PTHR43762">
    <property type="entry name" value="L-GULONOLACTONE OXIDASE"/>
    <property type="match status" value="1"/>
</dbReference>
<name>A0A316Z842_9BASI</name>
<dbReference type="GO" id="GO:0003885">
    <property type="term" value="F:D-arabinono-1,4-lactone oxidase activity"/>
    <property type="evidence" value="ECO:0007669"/>
    <property type="project" value="UniProtKB-EC"/>
</dbReference>
<feature type="domain" description="FAD-binding PCMH-type" evidence="6">
    <location>
        <begin position="50"/>
        <end position="228"/>
    </location>
</feature>
<evidence type="ECO:0000313" key="8">
    <source>
        <dbReference type="Proteomes" id="UP000245946"/>
    </source>
</evidence>
<dbReference type="UniPathway" id="UPA00771">
    <property type="reaction ID" value="UER00766"/>
</dbReference>
<dbReference type="Gene3D" id="3.30.465.10">
    <property type="match status" value="1"/>
</dbReference>
<comment type="pathway">
    <text evidence="1">Cofactor biosynthesis; D-erythroascorbate biosynthesis; dehydro-D-arabinono-1,4-lactone from D-arabinose: step 2/2.</text>
</comment>
<dbReference type="GeneID" id="37270125"/>
<accession>A0A316Z842</accession>
<protein>
    <recommendedName>
        <fullName evidence="2">D-arabinono-1,4-lactone oxidase</fullName>
        <ecNumber evidence="2">1.1.3.37</ecNumber>
    </recommendedName>
    <alternativeName>
        <fullName evidence="4">L-galactono-gamma-lactone oxidase</fullName>
    </alternativeName>
</protein>
<dbReference type="RefSeq" id="XP_025598020.1">
    <property type="nucleotide sequence ID" value="XM_025742581.1"/>
</dbReference>
<dbReference type="PANTHER" id="PTHR43762:SF1">
    <property type="entry name" value="D-ARABINONO-1,4-LACTONE OXIDASE"/>
    <property type="match status" value="1"/>
</dbReference>
<dbReference type="GO" id="GO:0016020">
    <property type="term" value="C:membrane"/>
    <property type="evidence" value="ECO:0007669"/>
    <property type="project" value="InterPro"/>
</dbReference>
<sequence>MASSPSADSVAARRLPPPTALATFSSSALHTLAASCVVRSKKLANWGGTTHVTPERLFEPRSVEQCLALVELARREHKELRAVGRAHSPSDLMWSKEWLVRMQRMEGVVQIDAAKPSVTVLAGTYVSAIHDILAAATPPLAMSNVGSISEQTLGGLIATATHGTGYNFPVVSAAILSLRVIVALPPAQGGTQVLFCSREVHPDLFNATLCGLGCTGLIVEAELAVEPAFNLRQVGEEMTVDFLFGPSTGYPAVLAAPETPRFSPRAKGATPGAEASLAPQRQSIGALLARGERLPPAKSAYLPAVRTTSPAHVYPLPADVLSEEAREDDEDDEVTREAQRRLERIVQSSQHAKIMYWPQARMCTVFRADRTFEPPMPVGLGSKIYGRVVGHDLTQLLLFVSRYHRALPPRIARLVFWLTHPSSKNASSLESSAGGKASSVPPPPPAGEHSRGVGRTTEEGVASGPSSSSSSSLPEAAPSPSASSSSDGKKALVARTTELSTPSSSSSVTQAGEHGARVFALRAAAKRGAVSRPAAPAHRVSLDAFLTPPPDNGRKYGVLSRALPPIGTGATYHSINTSHKVFNMDCLFPQHTSEWAIPLVHAASALRALREWLEAEEADANGERIHFPVEIRFADADGIWLSHAQGRKTCFIGVIQFR</sequence>
<dbReference type="InterPro" id="IPR006094">
    <property type="entry name" value="Oxid_FAD_bind_N"/>
</dbReference>
<dbReference type="InterPro" id="IPR016166">
    <property type="entry name" value="FAD-bd_PCMH"/>
</dbReference>
<dbReference type="Proteomes" id="UP000245946">
    <property type="component" value="Unassembled WGS sequence"/>
</dbReference>
<dbReference type="Gene3D" id="3.30.70.2520">
    <property type="match status" value="1"/>
</dbReference>
<dbReference type="OrthoDB" id="610608at2759"/>
<keyword evidence="8" id="KW-1185">Reference proteome</keyword>